<reference evidence="1" key="1">
    <citation type="submission" date="2018-05" db="EMBL/GenBank/DDBJ databases">
        <authorList>
            <person name="Lanie J.A."/>
            <person name="Ng W.-L."/>
            <person name="Kazmierczak K.M."/>
            <person name="Andrzejewski T.M."/>
            <person name="Davidsen T.M."/>
            <person name="Wayne K.J."/>
            <person name="Tettelin H."/>
            <person name="Glass J.I."/>
            <person name="Rusch D."/>
            <person name="Podicherti R."/>
            <person name="Tsui H.-C.T."/>
            <person name="Winkler M.E."/>
        </authorList>
    </citation>
    <scope>NUCLEOTIDE SEQUENCE</scope>
</reference>
<sequence length="79" mass="9108">ELRVNPLYQISHQGGCSVLTLVFPSTEYEEEFRAVRHYLPETITLNGSINSTVAPETLGHNGAELRRRRILLDMPHHYY</sequence>
<protein>
    <submittedName>
        <fullName evidence="1">Uncharacterized protein</fullName>
    </submittedName>
</protein>
<proteinExistence type="predicted"/>
<dbReference type="EMBL" id="UINC01138026">
    <property type="protein sequence ID" value="SVD23722.1"/>
    <property type="molecule type" value="Genomic_DNA"/>
</dbReference>
<accession>A0A382TPN6</accession>
<feature type="non-terminal residue" evidence="1">
    <location>
        <position position="1"/>
    </location>
</feature>
<organism evidence="1">
    <name type="scientific">marine metagenome</name>
    <dbReference type="NCBI Taxonomy" id="408172"/>
    <lineage>
        <taxon>unclassified sequences</taxon>
        <taxon>metagenomes</taxon>
        <taxon>ecological metagenomes</taxon>
    </lineage>
</organism>
<dbReference type="AlphaFoldDB" id="A0A382TPN6"/>
<evidence type="ECO:0000313" key="1">
    <source>
        <dbReference type="EMBL" id="SVD23722.1"/>
    </source>
</evidence>
<gene>
    <name evidence="1" type="ORF">METZ01_LOCUS376576</name>
</gene>
<name>A0A382TPN6_9ZZZZ</name>